<evidence type="ECO:0000313" key="2">
    <source>
        <dbReference type="EMBL" id="MEN3238537.1"/>
    </source>
</evidence>
<organism evidence="2 3">
    <name type="scientific">Methylobacterium ajmalii</name>
    <dbReference type="NCBI Taxonomy" id="2738439"/>
    <lineage>
        <taxon>Bacteria</taxon>
        <taxon>Pseudomonadati</taxon>
        <taxon>Pseudomonadota</taxon>
        <taxon>Alphaproteobacteria</taxon>
        <taxon>Hyphomicrobiales</taxon>
        <taxon>Methylobacteriaceae</taxon>
        <taxon>Methylobacterium</taxon>
    </lineage>
</organism>
<feature type="compositionally biased region" description="Basic and acidic residues" evidence="1">
    <location>
        <begin position="121"/>
        <end position="134"/>
    </location>
</feature>
<gene>
    <name evidence="2" type="ORF">PUR29_34425</name>
</gene>
<proteinExistence type="predicted"/>
<dbReference type="InterPro" id="IPR044033">
    <property type="entry name" value="GpV-like_apex"/>
</dbReference>
<dbReference type="EMBL" id="JAQYXP010000006">
    <property type="protein sequence ID" value="MEN3238537.1"/>
    <property type="molecule type" value="Genomic_DNA"/>
</dbReference>
<dbReference type="Pfam" id="PF18946">
    <property type="entry name" value="Apex"/>
    <property type="match status" value="1"/>
</dbReference>
<feature type="compositionally biased region" description="Basic and acidic residues" evidence="1">
    <location>
        <begin position="231"/>
        <end position="254"/>
    </location>
</feature>
<accession>A0ABV0A3X6</accession>
<evidence type="ECO:0008006" key="4">
    <source>
        <dbReference type="Google" id="ProtNLM"/>
    </source>
</evidence>
<dbReference type="Gene3D" id="2.40.50.230">
    <property type="entry name" value="Gp5 N-terminal domain"/>
    <property type="match status" value="1"/>
</dbReference>
<sequence length="254" mass="28264">MARDFITAYEKRLQDLERNFQNMSRRGKVSEVKFDKEKKRWYVKMEDGEGDDAFKSDWLPWKSMSHGSIRLSVPPRKGQLVEMRSPGGTPEMACCEPWHYNPENPSPHDKEDEIFLTVQAPEDKDENKDGDKGSEGGSGGSANARAASSDGGDKQSKEDQQLKLHLTKDGMSVWLGKTKVELTAKGLKFSQGDNSWNLTADGIKQLVGEVEVNLTKAGEEQTKGYKKHDKRNIGSDHIHGGVEKGGAKTDAPEE</sequence>
<feature type="compositionally biased region" description="Basic and acidic residues" evidence="1">
    <location>
        <begin position="151"/>
        <end position="164"/>
    </location>
</feature>
<evidence type="ECO:0000313" key="3">
    <source>
        <dbReference type="Proteomes" id="UP001407347"/>
    </source>
</evidence>
<feature type="region of interest" description="Disordered" evidence="1">
    <location>
        <begin position="220"/>
        <end position="254"/>
    </location>
</feature>
<name>A0ABV0A3X6_9HYPH</name>
<feature type="region of interest" description="Disordered" evidence="1">
    <location>
        <begin position="116"/>
        <end position="164"/>
    </location>
</feature>
<evidence type="ECO:0000256" key="1">
    <source>
        <dbReference type="SAM" id="MobiDB-lite"/>
    </source>
</evidence>
<dbReference type="InterPro" id="IPR037026">
    <property type="entry name" value="Vgr_OB-fold_dom_sf"/>
</dbReference>
<dbReference type="Proteomes" id="UP001407347">
    <property type="component" value="Unassembled WGS sequence"/>
</dbReference>
<protein>
    <recommendedName>
        <fullName evidence="4">Gp5/Type VI secretion system Vgr protein OB-fold domain-containing protein</fullName>
    </recommendedName>
</protein>
<comment type="caution">
    <text evidence="2">The sequence shown here is derived from an EMBL/GenBank/DDBJ whole genome shotgun (WGS) entry which is preliminary data.</text>
</comment>
<reference evidence="2 3" key="1">
    <citation type="journal article" date="2023" name="PLoS ONE">
        <title>Complete genome assembly of Hawai'i environmental nontuberculous mycobacteria reveals unexpected co-isolation with methylobacteria.</title>
        <authorList>
            <person name="Hendrix J."/>
            <person name="Epperson L.E."/>
            <person name="Tong E.I."/>
            <person name="Chan Y.L."/>
            <person name="Hasan N.A."/>
            <person name="Dawrs S.N."/>
            <person name="Norton G.J."/>
            <person name="Virdi R."/>
            <person name="Crooks J.L."/>
            <person name="Chan E.D."/>
            <person name="Honda J.R."/>
            <person name="Strong M."/>
        </authorList>
    </citation>
    <scope>NUCLEOTIDE SEQUENCE [LARGE SCALE GENOMIC DNA]</scope>
    <source>
        <strain evidence="2 3">NJH_HI04-1</strain>
    </source>
</reference>
<keyword evidence="3" id="KW-1185">Reference proteome</keyword>
<dbReference type="RefSeq" id="WP_346013671.1">
    <property type="nucleotide sequence ID" value="NZ_JAQYXP010000006.1"/>
</dbReference>
<feature type="compositionally biased region" description="Low complexity" evidence="1">
    <location>
        <begin position="141"/>
        <end position="150"/>
    </location>
</feature>